<keyword evidence="3 8" id="KW-0238">DNA-binding</keyword>
<dbReference type="InterPro" id="IPR000047">
    <property type="entry name" value="HTH_motif"/>
</dbReference>
<dbReference type="GO" id="GO:0000976">
    <property type="term" value="F:transcription cis-regulatory region binding"/>
    <property type="evidence" value="ECO:0007669"/>
    <property type="project" value="UniProtKB-ARBA"/>
</dbReference>
<dbReference type="InterPro" id="IPR045224">
    <property type="entry name" value="HDZip_class_I_plant"/>
</dbReference>
<keyword evidence="11" id="KW-0175">Coiled coil</keyword>
<dbReference type="PANTHER" id="PTHR24326:SF176">
    <property type="entry name" value="HOMEOBOX-LEUCINE ZIPPER PROTEIN ATHB-13"/>
    <property type="match status" value="1"/>
</dbReference>
<dbReference type="CDD" id="cd00086">
    <property type="entry name" value="homeodomain"/>
    <property type="match status" value="1"/>
</dbReference>
<proteinExistence type="inferred from homology"/>
<evidence type="ECO:0000256" key="2">
    <source>
        <dbReference type="ARBA" id="ARBA00023015"/>
    </source>
</evidence>
<dbReference type="PANTHER" id="PTHR24326">
    <property type="entry name" value="HOMEOBOX-LEUCINE ZIPPER PROTEIN"/>
    <property type="match status" value="1"/>
</dbReference>
<reference evidence="14" key="1">
    <citation type="journal article" date="2016" name="Nat. Genet.">
        <title>A high-quality carrot genome assembly provides new insights into carotenoid accumulation and asterid genome evolution.</title>
        <authorList>
            <person name="Iorizzo M."/>
            <person name="Ellison S."/>
            <person name="Senalik D."/>
            <person name="Zeng P."/>
            <person name="Satapoomin P."/>
            <person name="Huang J."/>
            <person name="Bowman M."/>
            <person name="Iovene M."/>
            <person name="Sanseverino W."/>
            <person name="Cavagnaro P."/>
            <person name="Yildiz M."/>
            <person name="Macko-Podgorni A."/>
            <person name="Moranska E."/>
            <person name="Grzebelus E."/>
            <person name="Grzebelus D."/>
            <person name="Ashrafi H."/>
            <person name="Zheng Z."/>
            <person name="Cheng S."/>
            <person name="Spooner D."/>
            <person name="Van Deynze A."/>
            <person name="Simon P."/>
        </authorList>
    </citation>
    <scope>NUCLEOTIDE SEQUENCE</scope>
    <source>
        <tissue evidence="14">Leaf</tissue>
    </source>
</reference>
<dbReference type="Proteomes" id="UP000077755">
    <property type="component" value="Chromosome 8"/>
</dbReference>
<keyword evidence="4 8" id="KW-0371">Homeobox</keyword>
<name>A0AAF1BAV6_DAUCS</name>
<evidence type="ECO:0000256" key="1">
    <source>
        <dbReference type="ARBA" id="ARBA00004123"/>
    </source>
</evidence>
<gene>
    <name evidence="14" type="ORF">DCAR_0832141</name>
</gene>
<keyword evidence="5 10" id="KW-0804">Transcription</keyword>
<evidence type="ECO:0000256" key="5">
    <source>
        <dbReference type="ARBA" id="ARBA00023163"/>
    </source>
</evidence>
<dbReference type="InterPro" id="IPR009057">
    <property type="entry name" value="Homeodomain-like_sf"/>
</dbReference>
<evidence type="ECO:0000256" key="4">
    <source>
        <dbReference type="ARBA" id="ARBA00023155"/>
    </source>
</evidence>
<evidence type="ECO:0000313" key="14">
    <source>
        <dbReference type="EMBL" id="WOH12635.1"/>
    </source>
</evidence>
<evidence type="ECO:0000256" key="7">
    <source>
        <dbReference type="ARBA" id="ARBA00025748"/>
    </source>
</evidence>
<comment type="function">
    <text evidence="10">Transcription factor.</text>
</comment>
<sequence>MNSGNHTEDLSDDEDGLSPAGGEKKRRLNSEQVKMLEKNFELGNKLEPDRKLHLAKLLGLPPRQIAIWFQNRRVRWKTKQLENDYQLLKRRIDAIKAENSTLQSQNQRLHDQVDVQRNFYVQRLHCNHATLLIS</sequence>
<dbReference type="InterPro" id="IPR017970">
    <property type="entry name" value="Homeobox_CS"/>
</dbReference>
<feature type="domain" description="Homeobox" evidence="13">
    <location>
        <begin position="19"/>
        <end position="79"/>
    </location>
</feature>
<evidence type="ECO:0000256" key="3">
    <source>
        <dbReference type="ARBA" id="ARBA00023125"/>
    </source>
</evidence>
<dbReference type="Pfam" id="PF00046">
    <property type="entry name" value="Homeodomain"/>
    <property type="match status" value="1"/>
</dbReference>
<dbReference type="Pfam" id="PF02183">
    <property type="entry name" value="HALZ"/>
    <property type="match status" value="1"/>
</dbReference>
<dbReference type="SUPFAM" id="SSF46689">
    <property type="entry name" value="Homeodomain-like"/>
    <property type="match status" value="1"/>
</dbReference>
<accession>A0AAF1BAV6</accession>
<evidence type="ECO:0000256" key="8">
    <source>
        <dbReference type="PROSITE-ProRule" id="PRU00108"/>
    </source>
</evidence>
<dbReference type="GO" id="GO:0000981">
    <property type="term" value="F:DNA-binding transcription factor activity, RNA polymerase II-specific"/>
    <property type="evidence" value="ECO:0007669"/>
    <property type="project" value="UniProtKB-UniRule"/>
</dbReference>
<keyword evidence="6 8" id="KW-0539">Nucleus</keyword>
<dbReference type="GO" id="GO:0005634">
    <property type="term" value="C:nucleus"/>
    <property type="evidence" value="ECO:0007669"/>
    <property type="project" value="UniProtKB-SubCell"/>
</dbReference>
<dbReference type="FunFam" id="1.10.10.60:FF:000144">
    <property type="entry name" value="homeobox-leucine zipper protein ATHB-6-like"/>
    <property type="match status" value="1"/>
</dbReference>
<evidence type="ECO:0000256" key="10">
    <source>
        <dbReference type="RuleBase" id="RU369038"/>
    </source>
</evidence>
<dbReference type="Gene3D" id="1.10.10.60">
    <property type="entry name" value="Homeodomain-like"/>
    <property type="match status" value="1"/>
</dbReference>
<dbReference type="AlphaFoldDB" id="A0AAF1BAV6"/>
<dbReference type="SMART" id="SM00389">
    <property type="entry name" value="HOX"/>
    <property type="match status" value="1"/>
</dbReference>
<feature type="region of interest" description="Disordered" evidence="12">
    <location>
        <begin position="1"/>
        <end position="30"/>
    </location>
</feature>
<comment type="subcellular location">
    <subcellularLocation>
        <location evidence="1 8 9">Nucleus</location>
    </subcellularLocation>
</comment>
<organism evidence="14 15">
    <name type="scientific">Daucus carota subsp. sativus</name>
    <name type="common">Carrot</name>
    <dbReference type="NCBI Taxonomy" id="79200"/>
    <lineage>
        <taxon>Eukaryota</taxon>
        <taxon>Viridiplantae</taxon>
        <taxon>Streptophyta</taxon>
        <taxon>Embryophyta</taxon>
        <taxon>Tracheophyta</taxon>
        <taxon>Spermatophyta</taxon>
        <taxon>Magnoliopsida</taxon>
        <taxon>eudicotyledons</taxon>
        <taxon>Gunneridae</taxon>
        <taxon>Pentapetalae</taxon>
        <taxon>asterids</taxon>
        <taxon>campanulids</taxon>
        <taxon>Apiales</taxon>
        <taxon>Apiaceae</taxon>
        <taxon>Apioideae</taxon>
        <taxon>Scandiceae</taxon>
        <taxon>Daucinae</taxon>
        <taxon>Daucus</taxon>
        <taxon>Daucus sect. Daucus</taxon>
    </lineage>
</organism>
<dbReference type="PROSITE" id="PS50071">
    <property type="entry name" value="HOMEOBOX_2"/>
    <property type="match status" value="1"/>
</dbReference>
<evidence type="ECO:0000256" key="9">
    <source>
        <dbReference type="RuleBase" id="RU000682"/>
    </source>
</evidence>
<dbReference type="PROSITE" id="PS00027">
    <property type="entry name" value="HOMEOBOX_1"/>
    <property type="match status" value="1"/>
</dbReference>
<dbReference type="PRINTS" id="PR00031">
    <property type="entry name" value="HTHREPRESSR"/>
</dbReference>
<reference evidence="14" key="2">
    <citation type="submission" date="2022-03" db="EMBL/GenBank/DDBJ databases">
        <title>Draft title - Genomic analysis of global carrot germplasm unveils the trajectory of domestication and the origin of high carotenoid orange carrot.</title>
        <authorList>
            <person name="Iorizzo M."/>
            <person name="Ellison S."/>
            <person name="Senalik D."/>
            <person name="Macko-Podgorni A."/>
            <person name="Grzebelus D."/>
            <person name="Bostan H."/>
            <person name="Rolling W."/>
            <person name="Curaba J."/>
            <person name="Simon P."/>
        </authorList>
    </citation>
    <scope>NUCLEOTIDE SEQUENCE</scope>
    <source>
        <tissue evidence="14">Leaf</tissue>
    </source>
</reference>
<feature type="coiled-coil region" evidence="11">
    <location>
        <begin position="78"/>
        <end position="112"/>
    </location>
</feature>
<dbReference type="EMBL" id="CP093350">
    <property type="protein sequence ID" value="WOH12635.1"/>
    <property type="molecule type" value="Genomic_DNA"/>
</dbReference>
<evidence type="ECO:0000259" key="13">
    <source>
        <dbReference type="PROSITE" id="PS50071"/>
    </source>
</evidence>
<evidence type="ECO:0000256" key="11">
    <source>
        <dbReference type="SAM" id="Coils"/>
    </source>
</evidence>
<feature type="DNA-binding region" description="Homeobox" evidence="8">
    <location>
        <begin position="21"/>
        <end position="80"/>
    </location>
</feature>
<dbReference type="InterPro" id="IPR001356">
    <property type="entry name" value="HD"/>
</dbReference>
<evidence type="ECO:0000313" key="15">
    <source>
        <dbReference type="Proteomes" id="UP000077755"/>
    </source>
</evidence>
<evidence type="ECO:0000256" key="12">
    <source>
        <dbReference type="SAM" id="MobiDB-lite"/>
    </source>
</evidence>
<keyword evidence="15" id="KW-1185">Reference proteome</keyword>
<dbReference type="InterPro" id="IPR003106">
    <property type="entry name" value="Leu_zip_homeo"/>
</dbReference>
<keyword evidence="2 10" id="KW-0805">Transcription regulation</keyword>
<protein>
    <recommendedName>
        <fullName evidence="10">Homeobox-leucine zipper protein</fullName>
    </recommendedName>
    <alternativeName>
        <fullName evidence="10">HD-ZIP protein</fullName>
    </alternativeName>
    <alternativeName>
        <fullName evidence="10">Homeodomain transcription factor</fullName>
    </alternativeName>
</protein>
<dbReference type="GO" id="GO:0045893">
    <property type="term" value="P:positive regulation of DNA-templated transcription"/>
    <property type="evidence" value="ECO:0007669"/>
    <property type="project" value="TreeGrafter"/>
</dbReference>
<evidence type="ECO:0000256" key="6">
    <source>
        <dbReference type="ARBA" id="ARBA00023242"/>
    </source>
</evidence>
<comment type="similarity">
    <text evidence="7 10">Belongs to the HD-ZIP homeobox family. Class I subfamily.</text>
</comment>